<dbReference type="KEGG" id="cyn:Cyan7425_3046"/>
<protein>
    <submittedName>
        <fullName evidence="1">Uncharacterized protein</fullName>
    </submittedName>
</protein>
<gene>
    <name evidence="1" type="ordered locus">Cyan7425_3046</name>
</gene>
<sequence>MTRDSTFNPNGTETVSLARHLKLVMPELSEYLVSPQALANLERLLQTLPPISTAGFECRLAPGQNQVDFGVAFANYASQFQQIFARYPQWQTLESFWQKWLNTADRQQYFNGLLLEFDLLTELDTAAVVGNIPSLFLGLKASCLREFTGLEPLIQSLLPNSNSAVLSQVKACYDALPPGAGITHLGAMLSRSDQGVRLNMAGLPPEQLPTYLAAIGWQDTTEQLSPLLSTLSDYVESARILAIDVGAKVSPRIGLECYFSHQPKQEPRWQSFLDYLVDQGLCTPTKAAALLNWPGAVQASQGHPDWPENLSLGDRFFGSHAGSVFVRWINHLKLVYTPGYPLEVKAYPTFKHCWVETPKKTENHLGA</sequence>
<organism evidence="1">
    <name type="scientific">Cyanothece sp. (strain PCC 7425 / ATCC 29141)</name>
    <dbReference type="NCBI Taxonomy" id="395961"/>
    <lineage>
        <taxon>Bacteria</taxon>
        <taxon>Bacillati</taxon>
        <taxon>Cyanobacteriota</taxon>
        <taxon>Cyanophyceae</taxon>
        <taxon>Gomontiellales</taxon>
        <taxon>Cyanothecaceae</taxon>
        <taxon>Cyanothece</taxon>
    </lineage>
</organism>
<proteinExistence type="predicted"/>
<name>B8HM20_CYAP4</name>
<dbReference type="HOGENOM" id="CLU_055262_0_0_3"/>
<dbReference type="AlphaFoldDB" id="B8HM20"/>
<dbReference type="eggNOG" id="COG3751">
    <property type="taxonomic scope" value="Bacteria"/>
</dbReference>
<reference evidence="1" key="1">
    <citation type="submission" date="2009-01" db="EMBL/GenBank/DDBJ databases">
        <title>Complete sequence of chromosome Cyanothece sp. PCC 7425.</title>
        <authorList>
            <consortium name="US DOE Joint Genome Institute"/>
            <person name="Lucas S."/>
            <person name="Copeland A."/>
            <person name="Lapidus A."/>
            <person name="Glavina del Rio T."/>
            <person name="Dalin E."/>
            <person name="Tice H."/>
            <person name="Bruce D."/>
            <person name="Goodwin L."/>
            <person name="Pitluck S."/>
            <person name="Sims D."/>
            <person name="Meineke L."/>
            <person name="Brettin T."/>
            <person name="Detter J.C."/>
            <person name="Han C."/>
            <person name="Larimer F."/>
            <person name="Land M."/>
            <person name="Hauser L."/>
            <person name="Kyrpides N."/>
            <person name="Ovchinnikova G."/>
            <person name="Liberton M."/>
            <person name="Stoeckel J."/>
            <person name="Banerjee A."/>
            <person name="Singh A."/>
            <person name="Page L."/>
            <person name="Sato H."/>
            <person name="Zhao L."/>
            <person name="Sherman L."/>
            <person name="Pakrasi H."/>
            <person name="Richardson P."/>
        </authorList>
    </citation>
    <scope>NUCLEOTIDE SEQUENCE</scope>
    <source>
        <strain evidence="1">PCC 7425</strain>
    </source>
</reference>
<evidence type="ECO:0000313" key="1">
    <source>
        <dbReference type="EMBL" id="ACL45380.1"/>
    </source>
</evidence>
<accession>B8HM20</accession>
<dbReference type="STRING" id="395961.Cyan7425_3046"/>
<dbReference type="EMBL" id="CP001344">
    <property type="protein sequence ID" value="ACL45380.1"/>
    <property type="molecule type" value="Genomic_DNA"/>
</dbReference>